<evidence type="ECO:0000256" key="8">
    <source>
        <dbReference type="ARBA" id="ARBA00022857"/>
    </source>
</evidence>
<comment type="function">
    <text evidence="17">Catalyzes the dehydration of the S-form of NAD(P)HX at the expense of ADP, which is converted to AMP. Together with NAD(P)HX epimerase, which catalyzes the epimerization of the S- and R-forms, the enzyme allows the repair of both epimers of NAD(P)HX, a damaged form of NAD(P)H that is a result of enzymatic or heat-dependent hydration.</text>
</comment>
<evidence type="ECO:0000256" key="11">
    <source>
        <dbReference type="ARBA" id="ARBA00023235"/>
    </source>
</evidence>
<evidence type="ECO:0000313" key="23">
    <source>
        <dbReference type="Proteomes" id="UP000324996"/>
    </source>
</evidence>
<evidence type="ECO:0000313" key="22">
    <source>
        <dbReference type="EMBL" id="GER03106.1"/>
    </source>
</evidence>
<dbReference type="GO" id="GO:0046496">
    <property type="term" value="P:nicotinamide nucleotide metabolic process"/>
    <property type="evidence" value="ECO:0007669"/>
    <property type="project" value="UniProtKB-UniRule"/>
</dbReference>
<feature type="binding site" evidence="17">
    <location>
        <position position="480"/>
    </location>
    <ligand>
        <name>AMP</name>
        <dbReference type="ChEBI" id="CHEBI:456215"/>
    </ligand>
</feature>
<comment type="subunit">
    <text evidence="17">Homotetramer.</text>
</comment>
<dbReference type="PANTHER" id="PTHR12592:SF0">
    <property type="entry name" value="ATP-DEPENDENT (S)-NAD(P)H-HYDRATE DEHYDRATASE"/>
    <property type="match status" value="1"/>
</dbReference>
<keyword evidence="13" id="KW-0511">Multifunctional enzyme</keyword>
<dbReference type="Gene3D" id="3.40.50.10260">
    <property type="entry name" value="YjeF N-terminal domain"/>
    <property type="match status" value="1"/>
</dbReference>
<evidence type="ECO:0000259" key="20">
    <source>
        <dbReference type="PROSITE" id="PS51383"/>
    </source>
</evidence>
<dbReference type="HAMAP" id="MF_01966">
    <property type="entry name" value="NADHX_epimerase"/>
    <property type="match status" value="1"/>
</dbReference>
<comment type="similarity">
    <text evidence="18">Belongs to the NnrE/AIBP family.</text>
</comment>
<dbReference type="InterPro" id="IPR017953">
    <property type="entry name" value="Carbohydrate_kinase_pred_CS"/>
</dbReference>
<dbReference type="PROSITE" id="PS51385">
    <property type="entry name" value="YJEF_N"/>
    <property type="match status" value="1"/>
</dbReference>
<feature type="binding site" evidence="17">
    <location>
        <begin position="451"/>
        <end position="455"/>
    </location>
    <ligand>
        <name>AMP</name>
        <dbReference type="ChEBI" id="CHEBI:456215"/>
    </ligand>
</feature>
<evidence type="ECO:0000256" key="6">
    <source>
        <dbReference type="ARBA" id="ARBA00022741"/>
    </source>
</evidence>
<dbReference type="EMBL" id="BKCN01000002">
    <property type="protein sequence ID" value="GER03106.1"/>
    <property type="molecule type" value="Genomic_DNA"/>
</dbReference>
<dbReference type="GO" id="GO:0052856">
    <property type="term" value="F:NAD(P)HX epimerase activity"/>
    <property type="evidence" value="ECO:0007669"/>
    <property type="project" value="UniProtKB-UniRule"/>
</dbReference>
<comment type="caution">
    <text evidence="22">The sequence shown here is derived from an EMBL/GenBank/DDBJ whole genome shotgun (WGS) entry which is preliminary data.</text>
</comment>
<evidence type="ECO:0000256" key="12">
    <source>
        <dbReference type="ARBA" id="ARBA00023239"/>
    </source>
</evidence>
<feature type="binding site" evidence="18">
    <location>
        <position position="188"/>
    </location>
    <ligand>
        <name>(6S)-NADPHX</name>
        <dbReference type="ChEBI" id="CHEBI:64076"/>
    </ligand>
</feature>
<dbReference type="NCBIfam" id="TIGR00197">
    <property type="entry name" value="yjeF_nterm"/>
    <property type="match status" value="1"/>
</dbReference>
<feature type="binding site" evidence="18">
    <location>
        <position position="90"/>
    </location>
    <ligand>
        <name>K(+)</name>
        <dbReference type="ChEBI" id="CHEBI:29103"/>
    </ligand>
</feature>
<comment type="caution">
    <text evidence="18">Lacks conserved residue(s) required for the propagation of feature annotation.</text>
</comment>
<feature type="domain" description="YjeF N-terminal" evidence="21">
    <location>
        <begin position="38"/>
        <end position="245"/>
    </location>
</feature>
<dbReference type="Gene3D" id="3.40.1190.20">
    <property type="match status" value="1"/>
</dbReference>
<dbReference type="Pfam" id="PF01256">
    <property type="entry name" value="Carb_kinase"/>
    <property type="match status" value="1"/>
</dbReference>
<comment type="similarity">
    <text evidence="17">Belongs to the NnrD/CARKD family.</text>
</comment>
<feature type="binding site" evidence="18">
    <location>
        <begin position="89"/>
        <end position="93"/>
    </location>
    <ligand>
        <name>(6S)-NADPHX</name>
        <dbReference type="ChEBI" id="CHEBI:64076"/>
    </ligand>
</feature>
<evidence type="ECO:0000256" key="9">
    <source>
        <dbReference type="ARBA" id="ARBA00022958"/>
    </source>
</evidence>
<dbReference type="GO" id="GO:0005524">
    <property type="term" value="F:ATP binding"/>
    <property type="evidence" value="ECO:0007669"/>
    <property type="project" value="UniProtKB-UniRule"/>
</dbReference>
<feature type="binding site" evidence="18">
    <location>
        <position position="155"/>
    </location>
    <ligand>
        <name>K(+)</name>
        <dbReference type="ChEBI" id="CHEBI:29103"/>
    </ligand>
</feature>
<evidence type="ECO:0000256" key="13">
    <source>
        <dbReference type="ARBA" id="ARBA00023268"/>
    </source>
</evidence>
<comment type="cofactor">
    <cofactor evidence="17">
        <name>Mg(2+)</name>
        <dbReference type="ChEBI" id="CHEBI:18420"/>
    </cofactor>
</comment>
<keyword evidence="23" id="KW-1185">Reference proteome</keyword>
<dbReference type="EC" id="4.2.1.136" evidence="19"/>
<feature type="binding site" evidence="17">
    <location>
        <position position="481"/>
    </location>
    <ligand>
        <name>(6S)-NADPHX</name>
        <dbReference type="ChEBI" id="CHEBI:64076"/>
    </ligand>
</feature>
<dbReference type="InterPro" id="IPR004443">
    <property type="entry name" value="YjeF_N_dom"/>
</dbReference>
<dbReference type="GO" id="GO:0052855">
    <property type="term" value="F:ADP-dependent NAD(P)H-hydrate dehydratase activity"/>
    <property type="evidence" value="ECO:0007669"/>
    <property type="project" value="UniProtKB-UniRule"/>
</dbReference>
<keyword evidence="11 18" id="KW-0413">Isomerase</keyword>
<dbReference type="PROSITE" id="PS01050">
    <property type="entry name" value="YJEF_C_2"/>
    <property type="match status" value="1"/>
</dbReference>
<feature type="domain" description="YjeF C-terminal" evidence="20">
    <location>
        <begin position="255"/>
        <end position="535"/>
    </location>
</feature>
<name>A0A5A7N7X9_9PROT</name>
<evidence type="ECO:0000259" key="21">
    <source>
        <dbReference type="PROSITE" id="PS51385"/>
    </source>
</evidence>
<evidence type="ECO:0000256" key="5">
    <source>
        <dbReference type="ARBA" id="ARBA00022723"/>
    </source>
</evidence>
<keyword evidence="7 17" id="KW-0067">ATP-binding</keyword>
<dbReference type="PIRSF" id="PIRSF017184">
    <property type="entry name" value="Nnr"/>
    <property type="match status" value="1"/>
</dbReference>
<keyword evidence="10 17" id="KW-0520">NAD</keyword>
<dbReference type="NCBIfam" id="TIGR00196">
    <property type="entry name" value="yjeF_cterm"/>
    <property type="match status" value="1"/>
</dbReference>
<feature type="binding site" evidence="18">
    <location>
        <begin position="159"/>
        <end position="165"/>
    </location>
    <ligand>
        <name>(6S)-NADPHX</name>
        <dbReference type="ChEBI" id="CHEBI:64076"/>
    </ligand>
</feature>
<protein>
    <recommendedName>
        <fullName evidence="19">Bifunctional NAD(P)H-hydrate repair enzyme</fullName>
    </recommendedName>
    <alternativeName>
        <fullName evidence="19">Nicotinamide nucleotide repair protein</fullName>
    </alternativeName>
    <domain>
        <recommendedName>
            <fullName evidence="19">ADP-dependent (S)-NAD(P)H-hydrate dehydratase</fullName>
            <ecNumber evidence="19">4.2.1.136</ecNumber>
        </recommendedName>
        <alternativeName>
            <fullName evidence="19">ADP-dependent NAD(P)HX dehydratase</fullName>
        </alternativeName>
    </domain>
    <domain>
        <recommendedName>
            <fullName evidence="19">NAD(P)H-hydrate epimerase</fullName>
            <ecNumber evidence="19">5.1.99.6</ecNumber>
        </recommendedName>
    </domain>
</protein>
<evidence type="ECO:0000256" key="15">
    <source>
        <dbReference type="ARBA" id="ARBA00048238"/>
    </source>
</evidence>
<dbReference type="Pfam" id="PF03853">
    <property type="entry name" value="YjeF_N"/>
    <property type="match status" value="1"/>
</dbReference>
<keyword evidence="6 17" id="KW-0547">Nucleotide-binding</keyword>
<accession>A0A5A7N7X9</accession>
<evidence type="ECO:0000256" key="14">
    <source>
        <dbReference type="ARBA" id="ARBA00025153"/>
    </source>
</evidence>
<dbReference type="SUPFAM" id="SSF53613">
    <property type="entry name" value="Ribokinase-like"/>
    <property type="match status" value="1"/>
</dbReference>
<comment type="catalytic activity">
    <reaction evidence="1 18 19">
        <text>(6R)-NADHX = (6S)-NADHX</text>
        <dbReference type="Rhea" id="RHEA:32215"/>
        <dbReference type="ChEBI" id="CHEBI:64074"/>
        <dbReference type="ChEBI" id="CHEBI:64075"/>
        <dbReference type="EC" id="5.1.99.6"/>
    </reaction>
</comment>
<comment type="similarity">
    <text evidence="3 19">In the N-terminal section; belongs to the NnrE/AIBP family.</text>
</comment>
<dbReference type="GO" id="GO:0110051">
    <property type="term" value="P:metabolite repair"/>
    <property type="evidence" value="ECO:0007669"/>
    <property type="project" value="TreeGrafter"/>
</dbReference>
<feature type="binding site" evidence="17">
    <location>
        <position position="353"/>
    </location>
    <ligand>
        <name>(6S)-NADPHX</name>
        <dbReference type="ChEBI" id="CHEBI:64076"/>
    </ligand>
</feature>
<evidence type="ECO:0000256" key="4">
    <source>
        <dbReference type="ARBA" id="ARBA00009524"/>
    </source>
</evidence>
<dbReference type="PANTHER" id="PTHR12592">
    <property type="entry name" value="ATP-DEPENDENT (S)-NAD(P)H-HYDRATE DEHYDRATASE FAMILY MEMBER"/>
    <property type="match status" value="1"/>
</dbReference>
<comment type="function">
    <text evidence="18">Catalyzes the epimerization of the S- and R-forms of NAD(P)HX, a damaged form of NAD(P)H that is a result of enzymatic or heat-dependent hydration. This is a prerequisite for the S-specific NAD(P)H-hydrate dehydratase to allow the repair of both epimers of NAD(P)HX.</text>
</comment>
<keyword evidence="8 17" id="KW-0521">NADP</keyword>
<dbReference type="SUPFAM" id="SSF64153">
    <property type="entry name" value="YjeF N-terminal domain-like"/>
    <property type="match status" value="1"/>
</dbReference>
<proteinExistence type="inferred from homology"/>
<dbReference type="InterPro" id="IPR000631">
    <property type="entry name" value="CARKD"/>
</dbReference>
<gene>
    <name evidence="18" type="primary">nnrE</name>
    <name evidence="17" type="synonym">nnrD</name>
    <name evidence="22" type="ORF">JCM17846_07880</name>
</gene>
<dbReference type="CDD" id="cd01171">
    <property type="entry name" value="YXKO-related"/>
    <property type="match status" value="1"/>
</dbReference>
<feature type="binding site" evidence="17">
    <location>
        <position position="407"/>
    </location>
    <ligand>
        <name>(6S)-NADPHX</name>
        <dbReference type="ChEBI" id="CHEBI:64076"/>
    </ligand>
</feature>
<evidence type="ECO:0000256" key="18">
    <source>
        <dbReference type="HAMAP-Rule" id="MF_01966"/>
    </source>
</evidence>
<dbReference type="HAMAP" id="MF_01965">
    <property type="entry name" value="NADHX_dehydratase"/>
    <property type="match status" value="1"/>
</dbReference>
<evidence type="ECO:0000256" key="3">
    <source>
        <dbReference type="ARBA" id="ARBA00006001"/>
    </source>
</evidence>
<keyword evidence="9 18" id="KW-0630">Potassium</keyword>
<dbReference type="InterPro" id="IPR036652">
    <property type="entry name" value="YjeF_N_dom_sf"/>
</dbReference>
<keyword evidence="12 17" id="KW-0456">Lyase</keyword>
<feature type="binding site" evidence="17">
    <location>
        <position position="290"/>
    </location>
    <ligand>
        <name>(6S)-NADPHX</name>
        <dbReference type="ChEBI" id="CHEBI:64076"/>
    </ligand>
</feature>
<comment type="catalytic activity">
    <reaction evidence="15 17 19">
        <text>(6S)-NADHX + ADP = AMP + phosphate + NADH + H(+)</text>
        <dbReference type="Rhea" id="RHEA:32223"/>
        <dbReference type="ChEBI" id="CHEBI:15378"/>
        <dbReference type="ChEBI" id="CHEBI:43474"/>
        <dbReference type="ChEBI" id="CHEBI:57945"/>
        <dbReference type="ChEBI" id="CHEBI:64074"/>
        <dbReference type="ChEBI" id="CHEBI:456215"/>
        <dbReference type="ChEBI" id="CHEBI:456216"/>
        <dbReference type="EC" id="4.2.1.136"/>
    </reaction>
</comment>
<evidence type="ECO:0000256" key="19">
    <source>
        <dbReference type="PIRNR" id="PIRNR017184"/>
    </source>
</evidence>
<keyword evidence="5 18" id="KW-0479">Metal-binding</keyword>
<evidence type="ECO:0000256" key="2">
    <source>
        <dbReference type="ARBA" id="ARBA00000909"/>
    </source>
</evidence>
<evidence type="ECO:0000256" key="16">
    <source>
        <dbReference type="ARBA" id="ARBA00049209"/>
    </source>
</evidence>
<comment type="catalytic activity">
    <reaction evidence="16 17 19">
        <text>(6S)-NADPHX + ADP = AMP + phosphate + NADPH + H(+)</text>
        <dbReference type="Rhea" id="RHEA:32235"/>
        <dbReference type="ChEBI" id="CHEBI:15378"/>
        <dbReference type="ChEBI" id="CHEBI:43474"/>
        <dbReference type="ChEBI" id="CHEBI:57783"/>
        <dbReference type="ChEBI" id="CHEBI:64076"/>
        <dbReference type="ChEBI" id="CHEBI:456215"/>
        <dbReference type="ChEBI" id="CHEBI:456216"/>
        <dbReference type="EC" id="4.2.1.136"/>
    </reaction>
</comment>
<feature type="binding site" evidence="18">
    <location>
        <position position="191"/>
    </location>
    <ligand>
        <name>K(+)</name>
        <dbReference type="ChEBI" id="CHEBI:29103"/>
    </ligand>
</feature>
<evidence type="ECO:0000256" key="17">
    <source>
        <dbReference type="HAMAP-Rule" id="MF_01965"/>
    </source>
</evidence>
<dbReference type="EC" id="5.1.99.6" evidence="19"/>
<dbReference type="InterPro" id="IPR030677">
    <property type="entry name" value="Nnr"/>
</dbReference>
<organism evidence="22 23">
    <name type="scientific">Iodidimonas nitroreducens</name>
    <dbReference type="NCBI Taxonomy" id="1236968"/>
    <lineage>
        <taxon>Bacteria</taxon>
        <taxon>Pseudomonadati</taxon>
        <taxon>Pseudomonadota</taxon>
        <taxon>Alphaproteobacteria</taxon>
        <taxon>Iodidimonadales</taxon>
        <taxon>Iodidimonadaceae</taxon>
        <taxon>Iodidimonas</taxon>
    </lineage>
</organism>
<comment type="function">
    <text evidence="14 19">Bifunctional enzyme that catalyzes the epimerization of the S- and R-forms of NAD(P)HX and the dehydration of the S-form of NAD(P)HX at the expense of ADP, which is converted to AMP. This allows the repair of both epimers of NAD(P)HX, a damaged form of NAD(P)H that is a result of enzymatic or heat-dependent hydration.</text>
</comment>
<sequence>MGAGPLIHNQKSSGRIVDAARSHQQDKSLRILLSCAQMAKADQAAIRLGTSGLNLMEAAGRCVAEEALAHMKDGQMKGGRALVLAGPGNNGGDGWVAARALLAAGMDVKVLSLVDPQELRGDAAAMAALYKGAWAVFDPNLVDSDILGAYDLIIDALFGAGLSRPVDGAAADLIAAANRSRAYHVAVDVPSGLSGDSGQPLGLVFDADLTVSFFRKKPGHLLMPGRQKCGQLVVRQIGIPDSVLDAIQPMVYENHPALWADHWPQLAPDGHKYQRGHALVMSGGPPFTGAARLTASAALRAGAGAVTLITPKESYPIQAASLMEVMVAPFKDRAGYRAFMDDPRRTVLALGPGLGLHPDTRQKVADALATAKPCVLDADGLSSFADDPEALFAMIGSRAEEVVMTPHGGEFARLFGPTPAPDSADSDGAIESKLKRSLEAAQKSGAVIVHKGADSVIAAPDGRVVINANAPPWLATAGSGDVLAGFIAGLMAQGMPAFEAACSAVWLHGAAALPAGRGMIAGDLIAALPKVMRDLDAQFPRPGGPRS</sequence>
<reference evidence="22 23" key="1">
    <citation type="submission" date="2019-09" db="EMBL/GenBank/DDBJ databases">
        <title>NBRP : Genome information of microbial organism related human and environment.</title>
        <authorList>
            <person name="Hattori M."/>
            <person name="Oshima K."/>
            <person name="Inaba H."/>
            <person name="Suda W."/>
            <person name="Sakamoto M."/>
            <person name="Iino T."/>
            <person name="Kitahara M."/>
            <person name="Oshida Y."/>
            <person name="Iida T."/>
            <person name="Kudo T."/>
            <person name="Itoh T."/>
            <person name="Ohkuma M."/>
        </authorList>
    </citation>
    <scope>NUCLEOTIDE SEQUENCE [LARGE SCALE GENOMIC DNA]</scope>
    <source>
        <strain evidence="22 23">Q-1</strain>
    </source>
</reference>
<comment type="catalytic activity">
    <reaction evidence="2 18 19">
        <text>(6R)-NADPHX = (6S)-NADPHX</text>
        <dbReference type="Rhea" id="RHEA:32227"/>
        <dbReference type="ChEBI" id="CHEBI:64076"/>
        <dbReference type="ChEBI" id="CHEBI:64077"/>
        <dbReference type="EC" id="5.1.99.6"/>
    </reaction>
</comment>
<comment type="similarity">
    <text evidence="4 19">In the C-terminal section; belongs to the NnrD/CARKD family.</text>
</comment>
<comment type="cofactor">
    <cofactor evidence="18 19">
        <name>K(+)</name>
        <dbReference type="ChEBI" id="CHEBI:29103"/>
    </cofactor>
    <text evidence="18 19">Binds 1 potassium ion per subunit.</text>
</comment>
<evidence type="ECO:0000256" key="7">
    <source>
        <dbReference type="ARBA" id="ARBA00022840"/>
    </source>
</evidence>
<dbReference type="GO" id="GO:0046872">
    <property type="term" value="F:metal ion binding"/>
    <property type="evidence" value="ECO:0007669"/>
    <property type="project" value="UniProtKB-UniRule"/>
</dbReference>
<dbReference type="PROSITE" id="PS51383">
    <property type="entry name" value="YJEF_C_3"/>
    <property type="match status" value="1"/>
</dbReference>
<dbReference type="InterPro" id="IPR029056">
    <property type="entry name" value="Ribokinase-like"/>
</dbReference>
<dbReference type="AlphaFoldDB" id="A0A5A7N7X9"/>
<evidence type="ECO:0000256" key="1">
    <source>
        <dbReference type="ARBA" id="ARBA00000013"/>
    </source>
</evidence>
<evidence type="ECO:0000256" key="10">
    <source>
        <dbReference type="ARBA" id="ARBA00023027"/>
    </source>
</evidence>
<dbReference type="Proteomes" id="UP000324996">
    <property type="component" value="Unassembled WGS sequence"/>
</dbReference>